<name>A0A9D1M396_9PROT</name>
<evidence type="ECO:0000313" key="2">
    <source>
        <dbReference type="EMBL" id="HIU53083.1"/>
    </source>
</evidence>
<dbReference type="AlphaFoldDB" id="A0A9D1M396"/>
<feature type="chain" id="PRO_5038581762" description="Lipoprotein" evidence="1">
    <location>
        <begin position="21"/>
        <end position="92"/>
    </location>
</feature>
<reference evidence="2" key="1">
    <citation type="submission" date="2020-10" db="EMBL/GenBank/DDBJ databases">
        <authorList>
            <person name="Gilroy R."/>
        </authorList>
    </citation>
    <scope>NUCLEOTIDE SEQUENCE</scope>
    <source>
        <strain evidence="2">ChiW3-316</strain>
    </source>
</reference>
<evidence type="ECO:0008006" key="4">
    <source>
        <dbReference type="Google" id="ProtNLM"/>
    </source>
</evidence>
<gene>
    <name evidence="2" type="ORF">IAD20_03265</name>
</gene>
<dbReference type="EMBL" id="DVNC01000022">
    <property type="protein sequence ID" value="HIU53083.1"/>
    <property type="molecule type" value="Genomic_DNA"/>
</dbReference>
<accession>A0A9D1M396</accession>
<sequence>MKKYAFFVCTLLFLALQCISLNHQYGSEHFFVHDNTCAQCQFMQQTENAQIPDIIELCEIDCQYSEIPLANLSLVCTEYFDSYLAQAPPSLI</sequence>
<evidence type="ECO:0000313" key="3">
    <source>
        <dbReference type="Proteomes" id="UP000824107"/>
    </source>
</evidence>
<organism evidence="2 3">
    <name type="scientific">Candidatus Scatocola faecipullorum</name>
    <dbReference type="NCBI Taxonomy" id="2840917"/>
    <lineage>
        <taxon>Bacteria</taxon>
        <taxon>Pseudomonadati</taxon>
        <taxon>Pseudomonadota</taxon>
        <taxon>Alphaproteobacteria</taxon>
        <taxon>Rhodospirillales</taxon>
        <taxon>Rhodospirillaceae</taxon>
        <taxon>Rhodospirillaceae incertae sedis</taxon>
        <taxon>Candidatus Scatocola</taxon>
    </lineage>
</organism>
<dbReference type="Proteomes" id="UP000824107">
    <property type="component" value="Unassembled WGS sequence"/>
</dbReference>
<comment type="caution">
    <text evidence="2">The sequence shown here is derived from an EMBL/GenBank/DDBJ whole genome shotgun (WGS) entry which is preliminary data.</text>
</comment>
<keyword evidence="1" id="KW-0732">Signal</keyword>
<protein>
    <recommendedName>
        <fullName evidence="4">Lipoprotein</fullName>
    </recommendedName>
</protein>
<evidence type="ECO:0000256" key="1">
    <source>
        <dbReference type="SAM" id="SignalP"/>
    </source>
</evidence>
<proteinExistence type="predicted"/>
<feature type="signal peptide" evidence="1">
    <location>
        <begin position="1"/>
        <end position="20"/>
    </location>
</feature>
<reference evidence="2" key="2">
    <citation type="journal article" date="2021" name="PeerJ">
        <title>Extensive microbial diversity within the chicken gut microbiome revealed by metagenomics and culture.</title>
        <authorList>
            <person name="Gilroy R."/>
            <person name="Ravi A."/>
            <person name="Getino M."/>
            <person name="Pursley I."/>
            <person name="Horton D.L."/>
            <person name="Alikhan N.F."/>
            <person name="Baker D."/>
            <person name="Gharbi K."/>
            <person name="Hall N."/>
            <person name="Watson M."/>
            <person name="Adriaenssens E.M."/>
            <person name="Foster-Nyarko E."/>
            <person name="Jarju S."/>
            <person name="Secka A."/>
            <person name="Antonio M."/>
            <person name="Oren A."/>
            <person name="Chaudhuri R.R."/>
            <person name="La Ragione R."/>
            <person name="Hildebrand F."/>
            <person name="Pallen M.J."/>
        </authorList>
    </citation>
    <scope>NUCLEOTIDE SEQUENCE</scope>
    <source>
        <strain evidence="2">ChiW3-316</strain>
    </source>
</reference>